<keyword evidence="4 11" id="KW-0479">Metal-binding</keyword>
<evidence type="ECO:0000256" key="2">
    <source>
        <dbReference type="ARBA" id="ARBA00004922"/>
    </source>
</evidence>
<dbReference type="GO" id="GO:0005768">
    <property type="term" value="C:endosome"/>
    <property type="evidence" value="ECO:0007669"/>
    <property type="project" value="TreeGrafter"/>
</dbReference>
<reference evidence="15 16" key="1">
    <citation type="journal article" date="2024" name="Nat. Commun.">
        <title>Phylogenomics reveals the evolutionary origins of lichenization in chlorophyte algae.</title>
        <authorList>
            <person name="Puginier C."/>
            <person name="Libourel C."/>
            <person name="Otte J."/>
            <person name="Skaloud P."/>
            <person name="Haon M."/>
            <person name="Grisel S."/>
            <person name="Petersen M."/>
            <person name="Berrin J.G."/>
            <person name="Delaux P.M."/>
            <person name="Dal Grande F."/>
            <person name="Keller J."/>
        </authorList>
    </citation>
    <scope>NUCLEOTIDE SEQUENCE [LARGE SCALE GENOMIC DNA]</scope>
    <source>
        <strain evidence="15 16">SAG 2145</strain>
    </source>
</reference>
<keyword evidence="7 12" id="KW-1015">Disulfide bond</keyword>
<keyword evidence="5 13" id="KW-0378">Hydrolase</keyword>
<organism evidence="15 16">
    <name type="scientific">Apatococcus lobatus</name>
    <dbReference type="NCBI Taxonomy" id="904363"/>
    <lineage>
        <taxon>Eukaryota</taxon>
        <taxon>Viridiplantae</taxon>
        <taxon>Chlorophyta</taxon>
        <taxon>core chlorophytes</taxon>
        <taxon>Trebouxiophyceae</taxon>
        <taxon>Chlorellales</taxon>
        <taxon>Chlorellaceae</taxon>
        <taxon>Apatococcus</taxon>
    </lineage>
</organism>
<keyword evidence="14" id="KW-1133">Transmembrane helix</keyword>
<keyword evidence="13" id="KW-0326">Glycosidase</keyword>
<evidence type="ECO:0000256" key="9">
    <source>
        <dbReference type="ARBA" id="ARBA00048605"/>
    </source>
</evidence>
<keyword evidence="6 11" id="KW-0106">Calcium</keyword>
<evidence type="ECO:0000256" key="10">
    <source>
        <dbReference type="PIRSR" id="PIRSR601382-1"/>
    </source>
</evidence>
<proteinExistence type="inferred from homology"/>
<dbReference type="EC" id="3.2.1.-" evidence="13"/>
<dbReference type="PANTHER" id="PTHR11742:SF55">
    <property type="entry name" value="ENDOPLASMIC RETICULUM MANNOSYL-OLIGOSACCHARIDE 1,2-ALPHA-MANNOSIDASE"/>
    <property type="match status" value="1"/>
</dbReference>
<keyword evidence="14" id="KW-0472">Membrane</keyword>
<name>A0AAW1RKW7_9CHLO</name>
<evidence type="ECO:0000256" key="5">
    <source>
        <dbReference type="ARBA" id="ARBA00022801"/>
    </source>
</evidence>
<accession>A0AAW1RKW7</accession>
<dbReference type="SUPFAM" id="SSF48225">
    <property type="entry name" value="Seven-hairpin glycosidases"/>
    <property type="match status" value="1"/>
</dbReference>
<feature type="active site" evidence="10">
    <location>
        <position position="745"/>
    </location>
</feature>
<dbReference type="InterPro" id="IPR012341">
    <property type="entry name" value="6hp_glycosidase-like_sf"/>
</dbReference>
<dbReference type="AlphaFoldDB" id="A0AAW1RKW7"/>
<dbReference type="Proteomes" id="UP001438707">
    <property type="component" value="Unassembled WGS sequence"/>
</dbReference>
<keyword evidence="14" id="KW-0812">Transmembrane</keyword>
<dbReference type="GO" id="GO:0005509">
    <property type="term" value="F:calcium ion binding"/>
    <property type="evidence" value="ECO:0007669"/>
    <property type="project" value="InterPro"/>
</dbReference>
<evidence type="ECO:0000313" key="16">
    <source>
        <dbReference type="Proteomes" id="UP001438707"/>
    </source>
</evidence>
<protein>
    <recommendedName>
        <fullName evidence="13">alpha-1,2-Mannosidase</fullName>
        <ecNumber evidence="13">3.2.1.-</ecNumber>
    </recommendedName>
</protein>
<dbReference type="GO" id="GO:0004571">
    <property type="term" value="F:mannosyl-oligosaccharide 1,2-alpha-mannosidase activity"/>
    <property type="evidence" value="ECO:0007669"/>
    <property type="project" value="UniProtKB-EC"/>
</dbReference>
<feature type="active site" description="Proton donor" evidence="10">
    <location>
        <position position="458"/>
    </location>
</feature>
<feature type="binding site" evidence="11">
    <location>
        <position position="834"/>
    </location>
    <ligand>
        <name>Ca(2+)</name>
        <dbReference type="ChEBI" id="CHEBI:29108"/>
    </ligand>
</feature>
<evidence type="ECO:0000256" key="3">
    <source>
        <dbReference type="ARBA" id="ARBA00007658"/>
    </source>
</evidence>
<feature type="active site" description="Proton donor" evidence="10">
    <location>
        <position position="705"/>
    </location>
</feature>
<dbReference type="GO" id="GO:0005802">
    <property type="term" value="C:trans-Golgi network"/>
    <property type="evidence" value="ECO:0007669"/>
    <property type="project" value="TreeGrafter"/>
</dbReference>
<feature type="active site" evidence="10">
    <location>
        <position position="590"/>
    </location>
</feature>
<dbReference type="PRINTS" id="PR00747">
    <property type="entry name" value="GLYHDRLASE47"/>
</dbReference>
<dbReference type="InterPro" id="IPR036026">
    <property type="entry name" value="Seven-hairpin_glycosidases"/>
</dbReference>
<evidence type="ECO:0000256" key="6">
    <source>
        <dbReference type="ARBA" id="ARBA00022837"/>
    </source>
</evidence>
<comment type="caution">
    <text evidence="15">The sequence shown here is derived from an EMBL/GenBank/DDBJ whole genome shotgun (WGS) entry which is preliminary data.</text>
</comment>
<dbReference type="Gene3D" id="1.50.10.10">
    <property type="match status" value="1"/>
</dbReference>
<feature type="disulfide bond" evidence="12">
    <location>
        <begin position="656"/>
        <end position="691"/>
    </location>
</feature>
<evidence type="ECO:0000256" key="12">
    <source>
        <dbReference type="PIRSR" id="PIRSR601382-3"/>
    </source>
</evidence>
<evidence type="ECO:0000256" key="14">
    <source>
        <dbReference type="SAM" id="Phobius"/>
    </source>
</evidence>
<dbReference type="PANTHER" id="PTHR11742">
    <property type="entry name" value="MANNOSYL-OLIGOSACCHARIDE ALPHA-1,2-MANNOSIDASE-RELATED"/>
    <property type="match status" value="1"/>
</dbReference>
<evidence type="ECO:0000313" key="15">
    <source>
        <dbReference type="EMBL" id="KAK9834382.1"/>
    </source>
</evidence>
<evidence type="ECO:0000256" key="13">
    <source>
        <dbReference type="RuleBase" id="RU361193"/>
    </source>
</evidence>
<dbReference type="GO" id="GO:0016020">
    <property type="term" value="C:membrane"/>
    <property type="evidence" value="ECO:0007669"/>
    <property type="project" value="InterPro"/>
</dbReference>
<dbReference type="GO" id="GO:0005783">
    <property type="term" value="C:endoplasmic reticulum"/>
    <property type="evidence" value="ECO:0007669"/>
    <property type="project" value="TreeGrafter"/>
</dbReference>
<comment type="similarity">
    <text evidence="3 13">Belongs to the glycosyl hydrolase 47 family.</text>
</comment>
<dbReference type="InterPro" id="IPR050749">
    <property type="entry name" value="Glycosyl_Hydrolase_47"/>
</dbReference>
<gene>
    <name evidence="15" type="ORF">WJX74_000287</name>
</gene>
<comment type="cofactor">
    <cofactor evidence="1 11">
        <name>Ca(2+)</name>
        <dbReference type="ChEBI" id="CHEBI:29108"/>
    </cofactor>
</comment>
<feature type="transmembrane region" description="Helical" evidence="14">
    <location>
        <begin position="47"/>
        <end position="66"/>
    </location>
</feature>
<evidence type="ECO:0000256" key="7">
    <source>
        <dbReference type="ARBA" id="ARBA00023157"/>
    </source>
</evidence>
<dbReference type="EMBL" id="JALJOS010000009">
    <property type="protein sequence ID" value="KAK9834382.1"/>
    <property type="molecule type" value="Genomic_DNA"/>
</dbReference>
<comment type="catalytic activity">
    <reaction evidence="8">
        <text>N(4)-(alpha-D-Man-(1-&gt;2)-alpha-D-Man-(1-&gt;2)-alpha-D-Man-(1-&gt;3)-[alpha-D-Man-(1-&gt;3)-[alpha-D-Man-(1-&gt;2)-alpha-D-Man-(1-&gt;6)]-alpha-D-Man-(1-&gt;6)]-beta-D-Man-(1-&gt;4)-beta-D-GlcNAc-(1-&gt;4)-beta-D-GlcNAc)-L-asparaginyl-[protein] (N-glucan mannose isomer 8A1,2,3B1,3) + 3 H2O = N(4)-(alpha-D-Man-(1-&gt;3)-[alpha-D-Man-(1-&gt;3)-[alpha-D-Man-(1-&gt;6)]-alpha-D-Man-(1-&gt;6)]-beta-D-Man-(1-&gt;4)-beta-D-GlcNAc-(1-&gt;4)-beta-D-GlcNAc)-L-asparaginyl-[protein] (N-glucan mannose isomer 5A1,2) + 3 beta-D-mannose</text>
        <dbReference type="Rhea" id="RHEA:56028"/>
        <dbReference type="Rhea" id="RHEA-COMP:14358"/>
        <dbReference type="Rhea" id="RHEA-COMP:14367"/>
        <dbReference type="ChEBI" id="CHEBI:15377"/>
        <dbReference type="ChEBI" id="CHEBI:28563"/>
        <dbReference type="ChEBI" id="CHEBI:59087"/>
        <dbReference type="ChEBI" id="CHEBI:60628"/>
        <dbReference type="EC" id="3.2.1.113"/>
    </reaction>
</comment>
<keyword evidence="16" id="KW-1185">Reference proteome</keyword>
<evidence type="ECO:0000256" key="11">
    <source>
        <dbReference type="PIRSR" id="PIRSR601382-2"/>
    </source>
</evidence>
<comment type="catalytic activity">
    <reaction evidence="9">
        <text>N(4)-(alpha-D-Man-(1-&gt;2)-alpha-D-Man-(1-&gt;2)-alpha-D-Man-(1-&gt;3)-[alpha-D-Man-(1-&gt;2)-alpha-D-Man-(1-&gt;3)-[alpha-D-Man-(1-&gt;2)-alpha-D-Man-(1-&gt;6)]-alpha-D-Man-(1-&gt;6)]-beta-D-Man-(1-&gt;4)-beta-D-GlcNAc-(1-&gt;4)-beta-D-GlcNAc)-L-asparaginyl-[protein] (N-glucan mannose isomer 9A1,2,3B1,2,3) + 4 H2O = N(4)-(alpha-D-Man-(1-&gt;3)-[alpha-D-Man-(1-&gt;3)-[alpha-D-Man-(1-&gt;6)]-alpha-D-Man-(1-&gt;6)]-beta-D-Man-(1-&gt;4)-beta-D-GlcNAc-(1-&gt;4)-beta-D-GlcNAc)-L-asparaginyl-[protein] (N-glucan mannose isomer 5A1,2) + 4 beta-D-mannose</text>
        <dbReference type="Rhea" id="RHEA:56008"/>
        <dbReference type="Rhea" id="RHEA-COMP:14356"/>
        <dbReference type="Rhea" id="RHEA-COMP:14367"/>
        <dbReference type="ChEBI" id="CHEBI:15377"/>
        <dbReference type="ChEBI" id="CHEBI:28563"/>
        <dbReference type="ChEBI" id="CHEBI:59087"/>
        <dbReference type="ChEBI" id="CHEBI:139493"/>
        <dbReference type="EC" id="3.2.1.113"/>
    </reaction>
</comment>
<comment type="pathway">
    <text evidence="2">Protein modification; protein glycosylation.</text>
</comment>
<evidence type="ECO:0000256" key="1">
    <source>
        <dbReference type="ARBA" id="ARBA00001913"/>
    </source>
</evidence>
<evidence type="ECO:0000256" key="4">
    <source>
        <dbReference type="ARBA" id="ARBA00022723"/>
    </source>
</evidence>
<dbReference type="Pfam" id="PF01532">
    <property type="entry name" value="Glyco_hydro_47"/>
    <property type="match status" value="1"/>
</dbReference>
<sequence length="893" mass="99745">MMQRPTRPSYPPEVPLAGGERYFKGHKPQKGLLGGCAHWMSSAKAPIVACALLLSLVGLVVLGMQLPGSFQRHGSLTRRELTGVQPHHQDESDLEIQAMEGRLAVLLQELQPHWWHLKGIKGEVVDKETRLTAAYAKLAKLEQLDQQREVNITGQLPLKTSEAVLEPGPFTPEQIASMRKRWQAERVEADAYLAKAKEWVSDATWREKEAREDYSHVKDKYWSLRDAADAKLHRLRDSAALLASQPNDVQELLADLAQRGSRRQAPSDESYLDTEAGKAVLSDSHEFYAEGWWGRGDKGPYLPPYPPGAGTQVTSRAAAASELTDLVGPDETVRCRMSGICEGQQACPPKLPDSAQKEERAVREEERLGCITDNTQRQELVRQAALSSWKAYRQHAFGHDEFHPQAETGSEWFGLGLTIIDSLDTLMIMGLTEEVAACRAWIAKDLKMDQDSEVNLFETTIRVLGGLLTAYHLSNGDQLYLIKALELGLRLAPGFKSPSGIPWSDVNLGTHAVASPKWNPASSTSEVTTLAMEYSYLARLTGRTELEDMALKVMQQVADLRPPNGLVPIMISPESGTFASHIVSMGARGDSYYEYLLKTWILLGKPPDHFLLREYKSAMRGIREKLIAQTSASGGLLYVGELHGSRPEPKMDHLVCFFPGLVALGHLHGVETGEAGELPEIELAEALMQTCYEMYRRVPAGLSPEIVFFMHHEKGNDYPKQHMADVGGGDFIVKPADAHYLLRPETMESLFYLWRVTGKQRYREWAWHIFRALHRWCPVRNGAYTSLNSILQIPPPQRDKMESFWLAELLKYLYLILDTSSPHRYPLEEYVFNTEAHPLPVVGSKQGAANRFSHLSLSGAAKGPLHADMHNLAPMLKELEVQTHDLVVPGSQS</sequence>
<evidence type="ECO:0000256" key="8">
    <source>
        <dbReference type="ARBA" id="ARBA00047669"/>
    </source>
</evidence>
<dbReference type="GO" id="GO:0005975">
    <property type="term" value="P:carbohydrate metabolic process"/>
    <property type="evidence" value="ECO:0007669"/>
    <property type="project" value="InterPro"/>
</dbReference>
<dbReference type="InterPro" id="IPR001382">
    <property type="entry name" value="Glyco_hydro_47"/>
</dbReference>